<name>A0A1F7XBF2_9BACT</name>
<protein>
    <recommendedName>
        <fullName evidence="8">Probable lipid II flippase MurJ</fullName>
    </recommendedName>
</protein>
<proteinExistence type="inferred from homology"/>
<evidence type="ECO:0000256" key="5">
    <source>
        <dbReference type="ARBA" id="ARBA00022984"/>
    </source>
</evidence>
<feature type="transmembrane region" description="Helical" evidence="8">
    <location>
        <begin position="197"/>
        <end position="220"/>
    </location>
</feature>
<evidence type="ECO:0000256" key="7">
    <source>
        <dbReference type="ARBA" id="ARBA00023136"/>
    </source>
</evidence>
<keyword evidence="4 8" id="KW-0133">Cell shape</keyword>
<dbReference type="InterPro" id="IPR004268">
    <property type="entry name" value="MurJ"/>
</dbReference>
<evidence type="ECO:0000256" key="8">
    <source>
        <dbReference type="HAMAP-Rule" id="MF_02078"/>
    </source>
</evidence>
<dbReference type="PANTHER" id="PTHR47019">
    <property type="entry name" value="LIPID II FLIPPASE MURJ"/>
    <property type="match status" value="1"/>
</dbReference>
<dbReference type="CDD" id="cd13123">
    <property type="entry name" value="MATE_MurJ_like"/>
    <property type="match status" value="1"/>
</dbReference>
<dbReference type="InterPro" id="IPR051050">
    <property type="entry name" value="Lipid_II_flippase_MurJ/MviN"/>
</dbReference>
<comment type="pathway">
    <text evidence="8">Cell wall biogenesis; peptidoglycan biosynthesis.</text>
</comment>
<feature type="transmembrane region" description="Helical" evidence="8">
    <location>
        <begin position="97"/>
        <end position="120"/>
    </location>
</feature>
<feature type="transmembrane region" description="Helical" evidence="8">
    <location>
        <begin position="391"/>
        <end position="410"/>
    </location>
</feature>
<feature type="transmembrane region" description="Helical" evidence="8">
    <location>
        <begin position="66"/>
        <end position="85"/>
    </location>
</feature>
<dbReference type="GO" id="GO:0009252">
    <property type="term" value="P:peptidoglycan biosynthetic process"/>
    <property type="evidence" value="ECO:0007669"/>
    <property type="project" value="UniProtKB-UniRule"/>
</dbReference>
<dbReference type="Proteomes" id="UP000177053">
    <property type="component" value="Unassembled WGS sequence"/>
</dbReference>
<feature type="transmembrane region" description="Helical" evidence="8">
    <location>
        <begin position="360"/>
        <end position="379"/>
    </location>
</feature>
<dbReference type="GO" id="GO:0071555">
    <property type="term" value="P:cell wall organization"/>
    <property type="evidence" value="ECO:0007669"/>
    <property type="project" value="UniProtKB-KW"/>
</dbReference>
<feature type="transmembrane region" description="Helical" evidence="8">
    <location>
        <begin position="170"/>
        <end position="191"/>
    </location>
</feature>
<reference evidence="9 10" key="1">
    <citation type="journal article" date="2016" name="Nat. Commun.">
        <title>Thousands of microbial genomes shed light on interconnected biogeochemical processes in an aquifer system.</title>
        <authorList>
            <person name="Anantharaman K."/>
            <person name="Brown C.T."/>
            <person name="Hug L.A."/>
            <person name="Sharon I."/>
            <person name="Castelle C.J."/>
            <person name="Probst A.J."/>
            <person name="Thomas B.C."/>
            <person name="Singh A."/>
            <person name="Wilkins M.J."/>
            <person name="Karaoz U."/>
            <person name="Brodie E.L."/>
            <person name="Williams K.H."/>
            <person name="Hubbard S.S."/>
            <person name="Banfield J.F."/>
        </authorList>
    </citation>
    <scope>NUCLEOTIDE SEQUENCE [LARGE SCALE GENOMIC DNA]</scope>
</reference>
<dbReference type="GO" id="GO:0015648">
    <property type="term" value="F:lipid-linked peptidoglycan transporter activity"/>
    <property type="evidence" value="ECO:0007669"/>
    <property type="project" value="UniProtKB-UniRule"/>
</dbReference>
<dbReference type="AlphaFoldDB" id="A0A1F7XBF2"/>
<dbReference type="GO" id="GO:0034204">
    <property type="term" value="P:lipid translocation"/>
    <property type="evidence" value="ECO:0007669"/>
    <property type="project" value="TreeGrafter"/>
</dbReference>
<feature type="transmembrane region" description="Helical" evidence="8">
    <location>
        <begin position="451"/>
        <end position="473"/>
    </location>
</feature>
<evidence type="ECO:0000256" key="1">
    <source>
        <dbReference type="ARBA" id="ARBA00004651"/>
    </source>
</evidence>
<comment type="caution">
    <text evidence="9">The sequence shown here is derived from an EMBL/GenBank/DDBJ whole genome shotgun (WGS) entry which is preliminary data.</text>
</comment>
<keyword evidence="8" id="KW-0961">Cell wall biogenesis/degradation</keyword>
<dbReference type="PANTHER" id="PTHR47019:SF1">
    <property type="entry name" value="LIPID II FLIPPASE MURJ"/>
    <property type="match status" value="1"/>
</dbReference>
<comment type="function">
    <text evidence="8">Involved in peptidoglycan biosynthesis. Transports lipid-linked peptidoglycan precursors from the inner to the outer leaflet of the cytoplasmic membrane.</text>
</comment>
<keyword evidence="5 8" id="KW-0573">Peptidoglycan synthesis</keyword>
<gene>
    <name evidence="8" type="primary">murJ</name>
    <name evidence="9" type="ORF">A2Z22_04985</name>
</gene>
<dbReference type="GO" id="GO:0005886">
    <property type="term" value="C:plasma membrane"/>
    <property type="evidence" value="ECO:0007669"/>
    <property type="project" value="UniProtKB-SubCell"/>
</dbReference>
<evidence type="ECO:0000313" key="10">
    <source>
        <dbReference type="Proteomes" id="UP000177053"/>
    </source>
</evidence>
<evidence type="ECO:0000256" key="4">
    <source>
        <dbReference type="ARBA" id="ARBA00022960"/>
    </source>
</evidence>
<evidence type="ECO:0000256" key="2">
    <source>
        <dbReference type="ARBA" id="ARBA00022475"/>
    </source>
</evidence>
<dbReference type="NCBIfam" id="TIGR01695">
    <property type="entry name" value="murJ_mviN"/>
    <property type="match status" value="1"/>
</dbReference>
<dbReference type="UniPathway" id="UPA00219"/>
<dbReference type="GO" id="GO:0008360">
    <property type="term" value="P:regulation of cell shape"/>
    <property type="evidence" value="ECO:0007669"/>
    <property type="project" value="UniProtKB-KW"/>
</dbReference>
<feature type="transmembrane region" description="Helical" evidence="8">
    <location>
        <begin position="508"/>
        <end position="530"/>
    </location>
</feature>
<keyword evidence="3 8" id="KW-0812">Transmembrane</keyword>
<organism evidence="9 10">
    <name type="scientific">Candidatus Woesebacteria bacterium RBG_16_34_12</name>
    <dbReference type="NCBI Taxonomy" id="1802480"/>
    <lineage>
        <taxon>Bacteria</taxon>
        <taxon>Candidatus Woeseibacteriota</taxon>
    </lineage>
</organism>
<evidence type="ECO:0000256" key="6">
    <source>
        <dbReference type="ARBA" id="ARBA00022989"/>
    </source>
</evidence>
<dbReference type="EMBL" id="MGFS01000012">
    <property type="protein sequence ID" value="OGM11728.1"/>
    <property type="molecule type" value="Genomic_DNA"/>
</dbReference>
<keyword evidence="7 8" id="KW-0472">Membrane</keyword>
<keyword evidence="6 8" id="KW-1133">Transmembrane helix</keyword>
<feature type="transmembrane region" description="Helical" evidence="8">
    <location>
        <begin position="20"/>
        <end position="40"/>
    </location>
</feature>
<keyword evidence="8" id="KW-0813">Transport</keyword>
<comment type="similarity">
    <text evidence="8">Belongs to the MurJ/MviN family.</text>
</comment>
<keyword evidence="2 8" id="KW-1003">Cell membrane</keyword>
<dbReference type="PRINTS" id="PR01806">
    <property type="entry name" value="VIRFACTRMVIN"/>
</dbReference>
<dbReference type="Pfam" id="PF03023">
    <property type="entry name" value="MurJ"/>
    <property type="match status" value="1"/>
</dbReference>
<evidence type="ECO:0000313" key="9">
    <source>
        <dbReference type="EMBL" id="OGM11728.1"/>
    </source>
</evidence>
<feature type="transmembrane region" description="Helical" evidence="8">
    <location>
        <begin position="416"/>
        <end position="439"/>
    </location>
</feature>
<feature type="transmembrane region" description="Helical" evidence="8">
    <location>
        <begin position="322"/>
        <end position="340"/>
    </location>
</feature>
<sequence>MVNKLFLKSKKIFTEPQSSILSAATIIMLMIIASRILGLVRQRTLAHFFGPDEISLFFAAFRLPDTIFEILVFGTFSSAFIPVFAKVVEKDKESAWKLASVISNIGLIIFIILALIVSFFADHLYNLIAPGYSSAGREQIVQLTKILFAAQGFFVISYVLTGVLESLRRFLVPALAPIFYNLGIIFGTIFLSSKFFLLAPAIGVFIGALLHFLIQLPLAIKLGYKVTTSFSIDNNVKKIGRLAFPRVLELSVSQIVKSVELYLSSLISTAAYAYFYLGNTIQLLPVGIFGTAIAKAALPTLARDSDDLEKFQKHLWNSFYQIIFLVLPVSTVLIVLRIPIVRLIYGTEIFDWTSTVQTGMVVSAFALGVVFQAVAALLARAFYALHNTKTPVTISIISMITMIFLNFVFIRGLNFPVWGIALAFSLGSAIQAIMLFFLLKRKLDAQPLTKLSVPIIKALLASSISGIVMFVMLKLFDRSVWVKRLSFLGLIEGTENIRFEKFVLDTRFTINLLVLTLIVSFIGMVVYLGLSILLRSNEVWTFFNLIKRILIKHKVSPIPEEQEPVVPTPTDTVQ</sequence>
<evidence type="ECO:0000256" key="3">
    <source>
        <dbReference type="ARBA" id="ARBA00022692"/>
    </source>
</evidence>
<accession>A0A1F7XBF2</accession>
<comment type="subcellular location">
    <subcellularLocation>
        <location evidence="1 8">Cell membrane</location>
        <topology evidence="1 8">Multi-pass membrane protein</topology>
    </subcellularLocation>
</comment>
<dbReference type="HAMAP" id="MF_02078">
    <property type="entry name" value="MurJ_MviN"/>
    <property type="match status" value="1"/>
</dbReference>
<feature type="transmembrane region" description="Helical" evidence="8">
    <location>
        <begin position="140"/>
        <end position="163"/>
    </location>
</feature>